<gene>
    <name evidence="1" type="ORF">LOD99_1839</name>
</gene>
<organism evidence="1 2">
    <name type="scientific">Oopsacas minuta</name>
    <dbReference type="NCBI Taxonomy" id="111878"/>
    <lineage>
        <taxon>Eukaryota</taxon>
        <taxon>Metazoa</taxon>
        <taxon>Porifera</taxon>
        <taxon>Hexactinellida</taxon>
        <taxon>Hexasterophora</taxon>
        <taxon>Lyssacinosida</taxon>
        <taxon>Leucopsacidae</taxon>
        <taxon>Oopsacas</taxon>
    </lineage>
</organism>
<proteinExistence type="predicted"/>
<keyword evidence="2" id="KW-1185">Reference proteome</keyword>
<name>A0AAV7K5H3_9METZ</name>
<dbReference type="EMBL" id="JAKMXF010000177">
    <property type="protein sequence ID" value="KAI6655699.1"/>
    <property type="molecule type" value="Genomic_DNA"/>
</dbReference>
<protein>
    <submittedName>
        <fullName evidence="1">Uncharacterized protein</fullName>
    </submittedName>
</protein>
<dbReference type="Proteomes" id="UP001165289">
    <property type="component" value="Unassembled WGS sequence"/>
</dbReference>
<evidence type="ECO:0000313" key="2">
    <source>
        <dbReference type="Proteomes" id="UP001165289"/>
    </source>
</evidence>
<sequence length="103" mass="12543">MLTWFRKYGLLANVMRCTCRELIPEGPYPRHMSYIWRRTVACCKKTCSIRHGSFFEASNILFPIMFKFLYYWSEDLQAHMFLEKQLDWSPNTVVDWKNFMRDV</sequence>
<comment type="caution">
    <text evidence="1">The sequence shown here is derived from an EMBL/GenBank/DDBJ whole genome shotgun (WGS) entry which is preliminary data.</text>
</comment>
<accession>A0AAV7K5H3</accession>
<evidence type="ECO:0000313" key="1">
    <source>
        <dbReference type="EMBL" id="KAI6655699.1"/>
    </source>
</evidence>
<reference evidence="1 2" key="1">
    <citation type="journal article" date="2023" name="BMC Biol.">
        <title>The compact genome of the sponge Oopsacas minuta (Hexactinellida) is lacking key metazoan core genes.</title>
        <authorList>
            <person name="Santini S."/>
            <person name="Schenkelaars Q."/>
            <person name="Jourda C."/>
            <person name="Duchesne M."/>
            <person name="Belahbib H."/>
            <person name="Rocher C."/>
            <person name="Selva M."/>
            <person name="Riesgo A."/>
            <person name="Vervoort M."/>
            <person name="Leys S.P."/>
            <person name="Kodjabachian L."/>
            <person name="Le Bivic A."/>
            <person name="Borchiellini C."/>
            <person name="Claverie J.M."/>
            <person name="Renard E."/>
        </authorList>
    </citation>
    <scope>NUCLEOTIDE SEQUENCE [LARGE SCALE GENOMIC DNA]</scope>
    <source>
        <strain evidence="1">SPO-2</strain>
    </source>
</reference>
<dbReference type="AlphaFoldDB" id="A0AAV7K5H3"/>